<evidence type="ECO:0000313" key="1">
    <source>
        <dbReference type="EMBL" id="SOB51086.1"/>
    </source>
</evidence>
<dbReference type="AlphaFoldDB" id="A0AAX2H6P4"/>
<proteinExistence type="predicted"/>
<sequence length="109" mass="13179">MCVKTAEEKFQEFCLFVEENKFRLMVDNGRFERKVTRVDVIDSECVQIYLTDETCVFIYVDTIEYVYVDWVFGQVSNLRSDGIRQWNVASKRYELEYEDEFKTLSFYLD</sequence>
<evidence type="ECO:0000313" key="2">
    <source>
        <dbReference type="Proteomes" id="UP000219564"/>
    </source>
</evidence>
<accession>A0AAX2H6P4</accession>
<dbReference type="Proteomes" id="UP000219564">
    <property type="component" value="Unassembled WGS sequence"/>
</dbReference>
<protein>
    <submittedName>
        <fullName evidence="1">Uncharacterized protein</fullName>
    </submittedName>
</protein>
<reference evidence="1 2" key="1">
    <citation type="submission" date="2017-08" db="EMBL/GenBank/DDBJ databases">
        <authorList>
            <person name="Chaillou S."/>
        </authorList>
    </citation>
    <scope>NUCLEOTIDE SEQUENCE [LARGE SCALE GENOMIC DNA]</scope>
    <source>
        <strain evidence="1 2">MFPA15A1205</strain>
    </source>
</reference>
<dbReference type="RefSeq" id="WP_097191579.1">
    <property type="nucleotide sequence ID" value="NZ_OBKZ01000011.1"/>
</dbReference>
<name>A0AAX2H6P4_9PSED</name>
<gene>
    <name evidence="1" type="ORF">PLUA15_190113</name>
</gene>
<dbReference type="EMBL" id="OBKZ01000011">
    <property type="protein sequence ID" value="SOB51086.1"/>
    <property type="molecule type" value="Genomic_DNA"/>
</dbReference>
<organism evidence="1 2">
    <name type="scientific">Pseudomonas lundensis</name>
    <dbReference type="NCBI Taxonomy" id="86185"/>
    <lineage>
        <taxon>Bacteria</taxon>
        <taxon>Pseudomonadati</taxon>
        <taxon>Pseudomonadota</taxon>
        <taxon>Gammaproteobacteria</taxon>
        <taxon>Pseudomonadales</taxon>
        <taxon>Pseudomonadaceae</taxon>
        <taxon>Pseudomonas</taxon>
    </lineage>
</organism>
<comment type="caution">
    <text evidence="1">The sequence shown here is derived from an EMBL/GenBank/DDBJ whole genome shotgun (WGS) entry which is preliminary data.</text>
</comment>